<dbReference type="PRINTS" id="PR00081">
    <property type="entry name" value="GDHRDH"/>
</dbReference>
<dbReference type="InterPro" id="IPR002347">
    <property type="entry name" value="SDR_fam"/>
</dbReference>
<accession>A0ABW5VD58</accession>
<dbReference type="GO" id="GO:0016491">
    <property type="term" value="F:oxidoreductase activity"/>
    <property type="evidence" value="ECO:0007669"/>
    <property type="project" value="UniProtKB-KW"/>
</dbReference>
<dbReference type="InterPro" id="IPR020904">
    <property type="entry name" value="Sc_DH/Rdtase_CS"/>
</dbReference>
<dbReference type="InterPro" id="IPR036291">
    <property type="entry name" value="NAD(P)-bd_dom_sf"/>
</dbReference>
<dbReference type="RefSeq" id="WP_251807954.1">
    <property type="nucleotide sequence ID" value="NZ_CP166679.1"/>
</dbReference>
<dbReference type="Pfam" id="PF00106">
    <property type="entry name" value="adh_short"/>
    <property type="match status" value="1"/>
</dbReference>
<dbReference type="SUPFAM" id="SSF51735">
    <property type="entry name" value="NAD(P)-binding Rossmann-fold domains"/>
    <property type="match status" value="1"/>
</dbReference>
<evidence type="ECO:0000313" key="5">
    <source>
        <dbReference type="Proteomes" id="UP001597532"/>
    </source>
</evidence>
<proteinExistence type="inferred from homology"/>
<dbReference type="PANTHER" id="PTHR43976">
    <property type="entry name" value="SHORT CHAIN DEHYDROGENASE"/>
    <property type="match status" value="1"/>
</dbReference>
<name>A0ABW5VD58_9FLAO</name>
<dbReference type="PROSITE" id="PS00061">
    <property type="entry name" value="ADH_SHORT"/>
    <property type="match status" value="1"/>
</dbReference>
<keyword evidence="2 4" id="KW-0560">Oxidoreductase</keyword>
<keyword evidence="5" id="KW-1185">Reference proteome</keyword>
<evidence type="ECO:0000256" key="1">
    <source>
        <dbReference type="ARBA" id="ARBA00006484"/>
    </source>
</evidence>
<gene>
    <name evidence="4" type="ORF">ACFS1K_07590</name>
</gene>
<dbReference type="EC" id="1.1.-.-" evidence="4"/>
<sequence>MEQKVVLVTGGSSGIGKSIGIYLKSKGYKVYGTTRNLTNYSNFKEFDLLELDVRNPDSVKRSVTELIAKEGRVDVLVNNAGIGITGPIEETPHEEILKAFDTNFNGPLHVSKAVLPYMRKQGSGLIINITSIAGYMGLPYRGIYSASKGALELVTEALRMETKDFGIHFTNLAPGDFATNIAAGRYHAPVSEKSPYREPYGNTLKMMDEHVESGKDPMLVARMVFKIINTKNPKVHYKVGEFMQKISLILKKILPDKVYEKLLLNHYKL</sequence>
<protein>
    <submittedName>
        <fullName evidence="4">SDR family oxidoreductase</fullName>
        <ecNumber evidence="4">1.1.-.-</ecNumber>
    </submittedName>
</protein>
<dbReference type="Proteomes" id="UP001597532">
    <property type="component" value="Unassembled WGS sequence"/>
</dbReference>
<dbReference type="CDD" id="cd05374">
    <property type="entry name" value="17beta-HSD-like_SDR_c"/>
    <property type="match status" value="1"/>
</dbReference>
<dbReference type="InterPro" id="IPR051911">
    <property type="entry name" value="SDR_oxidoreductase"/>
</dbReference>
<evidence type="ECO:0000313" key="4">
    <source>
        <dbReference type="EMBL" id="MFD2789617.1"/>
    </source>
</evidence>
<dbReference type="PANTHER" id="PTHR43976:SF16">
    <property type="entry name" value="SHORT-CHAIN DEHYDROGENASE_REDUCTASE FAMILY PROTEIN"/>
    <property type="match status" value="1"/>
</dbReference>
<dbReference type="Gene3D" id="3.40.50.720">
    <property type="entry name" value="NAD(P)-binding Rossmann-like Domain"/>
    <property type="match status" value="1"/>
</dbReference>
<dbReference type="PRINTS" id="PR00080">
    <property type="entry name" value="SDRFAMILY"/>
</dbReference>
<evidence type="ECO:0000256" key="3">
    <source>
        <dbReference type="RuleBase" id="RU000363"/>
    </source>
</evidence>
<comment type="similarity">
    <text evidence="1 3">Belongs to the short-chain dehydrogenases/reductases (SDR) family.</text>
</comment>
<comment type="caution">
    <text evidence="4">The sequence shown here is derived from an EMBL/GenBank/DDBJ whole genome shotgun (WGS) entry which is preliminary data.</text>
</comment>
<reference evidence="5" key="1">
    <citation type="journal article" date="2019" name="Int. J. Syst. Evol. Microbiol.">
        <title>The Global Catalogue of Microorganisms (GCM) 10K type strain sequencing project: providing services to taxonomists for standard genome sequencing and annotation.</title>
        <authorList>
            <consortium name="The Broad Institute Genomics Platform"/>
            <consortium name="The Broad Institute Genome Sequencing Center for Infectious Disease"/>
            <person name="Wu L."/>
            <person name="Ma J."/>
        </authorList>
    </citation>
    <scope>NUCLEOTIDE SEQUENCE [LARGE SCALE GENOMIC DNA]</scope>
    <source>
        <strain evidence="5">KCTC 52924</strain>
    </source>
</reference>
<dbReference type="EMBL" id="JBHUOK010000029">
    <property type="protein sequence ID" value="MFD2789617.1"/>
    <property type="molecule type" value="Genomic_DNA"/>
</dbReference>
<evidence type="ECO:0000256" key="2">
    <source>
        <dbReference type="ARBA" id="ARBA00023002"/>
    </source>
</evidence>
<organism evidence="4 5">
    <name type="scientific">Arenibacter antarcticus</name>
    <dbReference type="NCBI Taxonomy" id="2040469"/>
    <lineage>
        <taxon>Bacteria</taxon>
        <taxon>Pseudomonadati</taxon>
        <taxon>Bacteroidota</taxon>
        <taxon>Flavobacteriia</taxon>
        <taxon>Flavobacteriales</taxon>
        <taxon>Flavobacteriaceae</taxon>
        <taxon>Arenibacter</taxon>
    </lineage>
</organism>